<keyword evidence="4" id="KW-0998">Cell outer membrane</keyword>
<evidence type="ECO:0000256" key="5">
    <source>
        <dbReference type="PROSITE-ProRule" id="PRU00473"/>
    </source>
</evidence>
<name>A0A1B6W167_9NEIS</name>
<dbReference type="Pfam" id="PF00691">
    <property type="entry name" value="OmpA"/>
    <property type="match status" value="1"/>
</dbReference>
<feature type="chain" id="PRO_5008590648" description="OmpA-like domain-containing protein" evidence="6">
    <location>
        <begin position="25"/>
        <end position="281"/>
    </location>
</feature>
<evidence type="ECO:0000256" key="2">
    <source>
        <dbReference type="ARBA" id="ARBA00022729"/>
    </source>
</evidence>
<dbReference type="Gene3D" id="3.30.1330.60">
    <property type="entry name" value="OmpA-like domain"/>
    <property type="match status" value="1"/>
</dbReference>
<feature type="domain" description="OmpA-like" evidence="7">
    <location>
        <begin position="151"/>
        <end position="279"/>
    </location>
</feature>
<organism evidence="8 9">
    <name type="scientific">Eikenella halliae</name>
    <dbReference type="NCBI Taxonomy" id="1795832"/>
    <lineage>
        <taxon>Bacteria</taxon>
        <taxon>Pseudomonadati</taxon>
        <taxon>Pseudomonadota</taxon>
        <taxon>Betaproteobacteria</taxon>
        <taxon>Neisseriales</taxon>
        <taxon>Neisseriaceae</taxon>
        <taxon>Eikenella</taxon>
    </lineage>
</organism>
<dbReference type="PANTHER" id="PTHR30329">
    <property type="entry name" value="STATOR ELEMENT OF FLAGELLAR MOTOR COMPLEX"/>
    <property type="match status" value="1"/>
</dbReference>
<dbReference type="RefSeq" id="WP_064089199.1">
    <property type="nucleotide sequence ID" value="NZ_LXSQ01000007.1"/>
</dbReference>
<dbReference type="InterPro" id="IPR036737">
    <property type="entry name" value="OmpA-like_sf"/>
</dbReference>
<dbReference type="PROSITE" id="PS51257">
    <property type="entry name" value="PROKAR_LIPOPROTEIN"/>
    <property type="match status" value="1"/>
</dbReference>
<protein>
    <recommendedName>
        <fullName evidence="7">OmpA-like domain-containing protein</fullName>
    </recommendedName>
</protein>
<dbReference type="EMBL" id="LXSQ01000007">
    <property type="protein sequence ID" value="OAM44245.1"/>
    <property type="molecule type" value="Genomic_DNA"/>
</dbReference>
<dbReference type="OrthoDB" id="5360144at2"/>
<keyword evidence="2 6" id="KW-0732">Signal</keyword>
<evidence type="ECO:0000256" key="1">
    <source>
        <dbReference type="ARBA" id="ARBA00004442"/>
    </source>
</evidence>
<sequence>MKLSQVVCRTAVVAAAAVALSACSSLTKVSSSGTTDQPVWPKWDRVTFNKTRGTFPDLGSLRQVKAGLTKDDLYYLLGRPHYGEMWRPREWNYLFHFHTPGQGTNGVTTCQFKVLFDRNMFSNETYWHAVDPEHATCPPQLQEPAVPAQQQQYHRYTLSADVLFAFDRSSEQDLQLRGREELNELAYKLRNFEQLNSITIIGHTDYLGSDSYNQRLSQQRAETVRRYLAAQGLPADKIRAVGMGETQPVKQCDNNGSRNQLIACLQPNRRVEIQVDGYGSR</sequence>
<dbReference type="STRING" id="1795832.A7Q00_03230"/>
<dbReference type="InterPro" id="IPR006664">
    <property type="entry name" value="OMP_bac"/>
</dbReference>
<keyword evidence="3 5" id="KW-0472">Membrane</keyword>
<dbReference type="InterPro" id="IPR050330">
    <property type="entry name" value="Bact_OuterMem_StrucFunc"/>
</dbReference>
<dbReference type="PROSITE" id="PS01068">
    <property type="entry name" value="OMPA_1"/>
    <property type="match status" value="1"/>
</dbReference>
<evidence type="ECO:0000313" key="8">
    <source>
        <dbReference type="EMBL" id="OAM44245.1"/>
    </source>
</evidence>
<dbReference type="InterPro" id="IPR006665">
    <property type="entry name" value="OmpA-like"/>
</dbReference>
<dbReference type="GO" id="GO:0009279">
    <property type="term" value="C:cell outer membrane"/>
    <property type="evidence" value="ECO:0007669"/>
    <property type="project" value="UniProtKB-SubCell"/>
</dbReference>
<keyword evidence="9" id="KW-1185">Reference proteome</keyword>
<dbReference type="CDD" id="cd07185">
    <property type="entry name" value="OmpA_C-like"/>
    <property type="match status" value="1"/>
</dbReference>
<gene>
    <name evidence="8" type="ORF">A7Q00_03230</name>
</gene>
<evidence type="ECO:0000256" key="4">
    <source>
        <dbReference type="ARBA" id="ARBA00023237"/>
    </source>
</evidence>
<dbReference type="InterPro" id="IPR037873">
    <property type="entry name" value="BamE-like"/>
</dbReference>
<dbReference type="InterPro" id="IPR006690">
    <property type="entry name" value="OMPA-like_CS"/>
</dbReference>
<feature type="signal peptide" evidence="6">
    <location>
        <begin position="1"/>
        <end position="24"/>
    </location>
</feature>
<reference evidence="9" key="1">
    <citation type="submission" date="2016-05" db="EMBL/GenBank/DDBJ databases">
        <title>Draft genome of Corynebacterium afermentans subsp. afermentans LCDC 88199T.</title>
        <authorList>
            <person name="Bernier A.-M."/>
            <person name="Bernard K."/>
        </authorList>
    </citation>
    <scope>NUCLEOTIDE SEQUENCE [LARGE SCALE GENOMIC DNA]</scope>
    <source>
        <strain evidence="9">NML130454</strain>
    </source>
</reference>
<dbReference type="PRINTS" id="PR01023">
    <property type="entry name" value="NAFLGMOTY"/>
</dbReference>
<accession>A0A1B6W167</accession>
<dbReference type="Gene3D" id="3.30.1450.10">
    <property type="match status" value="1"/>
</dbReference>
<evidence type="ECO:0000256" key="3">
    <source>
        <dbReference type="ARBA" id="ARBA00023136"/>
    </source>
</evidence>
<dbReference type="PANTHER" id="PTHR30329:SF21">
    <property type="entry name" value="LIPOPROTEIN YIAD-RELATED"/>
    <property type="match status" value="1"/>
</dbReference>
<comment type="subcellular location">
    <subcellularLocation>
        <location evidence="1">Cell outer membrane</location>
    </subcellularLocation>
</comment>
<evidence type="ECO:0000256" key="6">
    <source>
        <dbReference type="SAM" id="SignalP"/>
    </source>
</evidence>
<evidence type="ECO:0000313" key="9">
    <source>
        <dbReference type="Proteomes" id="UP000077726"/>
    </source>
</evidence>
<dbReference type="SUPFAM" id="SSF103088">
    <property type="entry name" value="OmpA-like"/>
    <property type="match status" value="1"/>
</dbReference>
<dbReference type="Pfam" id="PF04355">
    <property type="entry name" value="BamE"/>
    <property type="match status" value="1"/>
</dbReference>
<dbReference type="AlphaFoldDB" id="A0A1B6W167"/>
<evidence type="ECO:0000259" key="7">
    <source>
        <dbReference type="PROSITE" id="PS51123"/>
    </source>
</evidence>
<comment type="caution">
    <text evidence="8">The sequence shown here is derived from an EMBL/GenBank/DDBJ whole genome shotgun (WGS) entry which is preliminary data.</text>
</comment>
<dbReference type="PRINTS" id="PR01021">
    <property type="entry name" value="OMPADOMAIN"/>
</dbReference>
<proteinExistence type="predicted"/>
<dbReference type="PROSITE" id="PS51123">
    <property type="entry name" value="OMPA_2"/>
    <property type="match status" value="1"/>
</dbReference>
<dbReference type="InterPro" id="IPR007450">
    <property type="entry name" value="BamE_dom"/>
</dbReference>
<dbReference type="Proteomes" id="UP000077726">
    <property type="component" value="Unassembled WGS sequence"/>
</dbReference>